<dbReference type="Proteomes" id="UP000007257">
    <property type="component" value="Chromosome"/>
</dbReference>
<dbReference type="RefSeq" id="WP_013573902.1">
    <property type="nucleotide sequence ID" value="NC_015061.1"/>
</dbReference>
<protein>
    <submittedName>
        <fullName evidence="1">GpB bacteriophage P2</fullName>
    </submittedName>
</protein>
<accession>A0A0H3FAZ8</accession>
<reference evidence="1 2" key="2">
    <citation type="journal article" date="2012" name="J. Bacteriol.">
        <title>Complete Genome Sequence of Rahnella sp. Strain Y9602, a Gammaproteobacterium Isolate from Metal- and Radionuclide-Contaminated Soil.</title>
        <authorList>
            <person name="Martinez R.J."/>
            <person name="Bruce D."/>
            <person name="Detter C."/>
            <person name="Goodwin L.A."/>
            <person name="Han J."/>
            <person name="Han C.S."/>
            <person name="Held B."/>
            <person name="Land M.L."/>
            <person name="Mikhailova N."/>
            <person name="Nolan M."/>
            <person name="Pennacchio L."/>
            <person name="Pitluck S."/>
            <person name="Tapia R."/>
            <person name="Woyke T."/>
            <person name="Sobecky P.A."/>
        </authorList>
    </citation>
    <scope>NUCLEOTIDE SEQUENCE [LARGE SCALE GENOMIC DNA]</scope>
    <source>
        <strain evidence="1 2">Y9602</strain>
    </source>
</reference>
<gene>
    <name evidence="1" type="ordered locus">Rahaq_0569</name>
</gene>
<evidence type="ECO:0000313" key="1">
    <source>
        <dbReference type="EMBL" id="ADW72196.1"/>
    </source>
</evidence>
<dbReference type="KEGG" id="rah:Rahaq_0569"/>
<dbReference type="GeneID" id="302712088"/>
<name>A0A0H3FAZ8_RAHSY</name>
<dbReference type="HOGENOM" id="CLU_179352_0_0_6"/>
<proteinExistence type="predicted"/>
<dbReference type="EMBL" id="CP002505">
    <property type="protein sequence ID" value="ADW72196.1"/>
    <property type="molecule type" value="Genomic_DNA"/>
</dbReference>
<sequence>MFLGNEEHIQIGKKHLTRIKEMLEHKKNVAQETFDSQPLHMRKTICFHAGLKNRHVEMKFAELTPTERHQVVAALNSLLGLTESLPKFISEDDCKINIRH</sequence>
<dbReference type="AlphaFoldDB" id="A0A0H3FAZ8"/>
<reference evidence="2" key="1">
    <citation type="submission" date="2011-01" db="EMBL/GenBank/DDBJ databases">
        <title>Complete sequence of chromosome of Rahnella sp. Y9602.</title>
        <authorList>
            <consortium name="US DOE Joint Genome Institute"/>
            <person name="Lucas S."/>
            <person name="Copeland A."/>
            <person name="Lapidus A."/>
            <person name="Cheng J.-F."/>
            <person name="Goodwin L."/>
            <person name="Pitluck S."/>
            <person name="Lu M."/>
            <person name="Detter J.C."/>
            <person name="Han C."/>
            <person name="Tapia R."/>
            <person name="Land M."/>
            <person name="Hauser L."/>
            <person name="Kyrpides N."/>
            <person name="Ivanova N."/>
            <person name="Ovchinnikova G."/>
            <person name="Pagani I."/>
            <person name="Sobecky P.A."/>
            <person name="Martinez R.J."/>
            <person name="Woyke T."/>
        </authorList>
    </citation>
    <scope>NUCLEOTIDE SEQUENCE [LARGE SCALE GENOMIC DNA]</scope>
    <source>
        <strain evidence="2">Y9602</strain>
    </source>
</reference>
<dbReference type="OrthoDB" id="6418370at2"/>
<organism evidence="1 2">
    <name type="scientific">Rahnella sp. (strain Y9602)</name>
    <dbReference type="NCBI Taxonomy" id="2703885"/>
    <lineage>
        <taxon>Bacteria</taxon>
        <taxon>Pseudomonadati</taxon>
        <taxon>Pseudomonadota</taxon>
        <taxon>Gammaproteobacteria</taxon>
        <taxon>Enterobacterales</taxon>
        <taxon>Yersiniaceae</taxon>
        <taxon>Rahnella</taxon>
    </lineage>
</organism>
<evidence type="ECO:0000313" key="2">
    <source>
        <dbReference type="Proteomes" id="UP000007257"/>
    </source>
</evidence>
<dbReference type="eggNOG" id="ENOG5031RQ4">
    <property type="taxonomic scope" value="Bacteria"/>
</dbReference>